<keyword evidence="9" id="KW-1185">Reference proteome</keyword>
<dbReference type="GO" id="GO:0032267">
    <property type="term" value="F:tRNA(Ile)-lysidine synthase activity"/>
    <property type="evidence" value="ECO:0007669"/>
    <property type="project" value="UniProtKB-EC"/>
</dbReference>
<dbReference type="AlphaFoldDB" id="A0A9P8JUS6"/>
<evidence type="ECO:0000313" key="9">
    <source>
        <dbReference type="Proteomes" id="UP000729357"/>
    </source>
</evidence>
<keyword evidence="4" id="KW-0547">Nucleotide-binding</keyword>
<dbReference type="CDD" id="cd01992">
    <property type="entry name" value="TilS_N"/>
    <property type="match status" value="1"/>
</dbReference>
<evidence type="ECO:0000256" key="4">
    <source>
        <dbReference type="ARBA" id="ARBA00022741"/>
    </source>
</evidence>
<feature type="non-terminal residue" evidence="8">
    <location>
        <position position="1"/>
    </location>
</feature>
<dbReference type="GO" id="GO:0005524">
    <property type="term" value="F:ATP binding"/>
    <property type="evidence" value="ECO:0007669"/>
    <property type="project" value="UniProtKB-KW"/>
</dbReference>
<keyword evidence="2" id="KW-0436">Ligase</keyword>
<organism evidence="8 9">
    <name type="scientific">Aureobasidium melanogenum</name>
    <name type="common">Aureobasidium pullulans var. melanogenum</name>
    <dbReference type="NCBI Taxonomy" id="46634"/>
    <lineage>
        <taxon>Eukaryota</taxon>
        <taxon>Fungi</taxon>
        <taxon>Dikarya</taxon>
        <taxon>Ascomycota</taxon>
        <taxon>Pezizomycotina</taxon>
        <taxon>Dothideomycetes</taxon>
        <taxon>Dothideomycetidae</taxon>
        <taxon>Dothideales</taxon>
        <taxon>Saccotheciaceae</taxon>
        <taxon>Aureobasidium</taxon>
    </lineage>
</organism>
<dbReference type="PANTHER" id="PTHR43033:SF1">
    <property type="entry name" value="TRNA(ILE)-LYSIDINE SYNTHASE-RELATED"/>
    <property type="match status" value="1"/>
</dbReference>
<dbReference type="PANTHER" id="PTHR43033">
    <property type="entry name" value="TRNA(ILE)-LYSIDINE SYNTHASE-RELATED"/>
    <property type="match status" value="1"/>
</dbReference>
<dbReference type="SUPFAM" id="SSF52402">
    <property type="entry name" value="Adenine nucleotide alpha hydrolases-like"/>
    <property type="match status" value="1"/>
</dbReference>
<accession>A0A9P8JUS6</accession>
<reference evidence="8" key="2">
    <citation type="submission" date="2021-08" db="EMBL/GenBank/DDBJ databases">
        <authorList>
            <person name="Gostincar C."/>
            <person name="Sun X."/>
            <person name="Song Z."/>
            <person name="Gunde-Cimerman N."/>
        </authorList>
    </citation>
    <scope>NUCLEOTIDE SEQUENCE</scope>
    <source>
        <strain evidence="8">EXF-9298</strain>
    </source>
</reference>
<sequence length="582" mass="65693">MFTRSLARYSFKPVAQRKFDEILEPICRGKKALGLAISGGVDSMALATLCKRVRKFKLPPITAFIVDHRLRPESTSEAQSVANNLGRLGIKHEILTVDWEGVPYPSKVPNLESAARRMRFQALGRACAAADIDTLLLAHHADDQAETVLARIHAGYLGTGLTGVQPKMPIGECHGIYKVSKSGTLRYLDDTRTLTSVFFESGGVVVHRPLLAFTKSELIATCKMSFVRWHEDATNADRTLTPRNAIRQMLQAKVMPAALTSERLRQLAAKKWNNLTSCETKAAAYFDSCQIKLDFNHGSVSFHVHQDTEMQLSREKDHQLIAAILMRKFFSLVEDRSKLALKDLFRAVGFVFPSAFGEWETDANTIHIGNVTLVQDTSYQENKMEEQKKYLIFPRPVRAPENFTQTLLNVTKDNHSTSQEPLWTETKLFHDRWWIKLRYIPANVPVGTSVVVRFLRKGESVKRGDQWHEKHKLAHIPSGEARYTIPAIVKITEAKDRDGLVSKEEKILAFPSIGLTRSGCSLFKAKMDRVSDPKMTDNSQWQYTCVYKDVDFDASTKHTINLVKAESPLKKANHRFSDSPLP</sequence>
<comment type="caution">
    <text evidence="8">The sequence shown here is derived from an EMBL/GenBank/DDBJ whole genome shotgun (WGS) entry which is preliminary data.</text>
</comment>
<evidence type="ECO:0000256" key="2">
    <source>
        <dbReference type="ARBA" id="ARBA00022598"/>
    </source>
</evidence>
<dbReference type="EMBL" id="JAHFXS010001088">
    <property type="protein sequence ID" value="KAG9979717.1"/>
    <property type="molecule type" value="Genomic_DNA"/>
</dbReference>
<dbReference type="InterPro" id="IPR014729">
    <property type="entry name" value="Rossmann-like_a/b/a_fold"/>
</dbReference>
<evidence type="ECO:0000259" key="7">
    <source>
        <dbReference type="Pfam" id="PF01171"/>
    </source>
</evidence>
<protein>
    <recommendedName>
        <fullName evidence="1">tRNA(Ile)-lysidine synthetase</fullName>
        <ecNumber evidence="1">6.3.4.19</ecNumber>
    </recommendedName>
</protein>
<dbReference type="GO" id="GO:0008033">
    <property type="term" value="P:tRNA processing"/>
    <property type="evidence" value="ECO:0007669"/>
    <property type="project" value="UniProtKB-KW"/>
</dbReference>
<dbReference type="EC" id="6.3.4.19" evidence="1"/>
<dbReference type="Pfam" id="PF01171">
    <property type="entry name" value="ATP_bind_3"/>
    <property type="match status" value="1"/>
</dbReference>
<evidence type="ECO:0000256" key="1">
    <source>
        <dbReference type="ARBA" id="ARBA00013267"/>
    </source>
</evidence>
<feature type="domain" description="tRNA(Ile)-lysidine/2-thiocytidine synthase N-terminal" evidence="7">
    <location>
        <begin position="34"/>
        <end position="248"/>
    </location>
</feature>
<dbReference type="Gene3D" id="3.40.50.620">
    <property type="entry name" value="HUPs"/>
    <property type="match status" value="1"/>
</dbReference>
<dbReference type="Proteomes" id="UP000729357">
    <property type="component" value="Unassembled WGS sequence"/>
</dbReference>
<dbReference type="InterPro" id="IPR012094">
    <property type="entry name" value="tRNA_Ile_lys_synt"/>
</dbReference>
<keyword evidence="3" id="KW-0819">tRNA processing</keyword>
<reference evidence="8" key="1">
    <citation type="journal article" date="2021" name="J Fungi (Basel)">
        <title>Virulence traits and population genomics of the black yeast Aureobasidium melanogenum.</title>
        <authorList>
            <person name="Cernosa A."/>
            <person name="Sun X."/>
            <person name="Gostincar C."/>
            <person name="Fang C."/>
            <person name="Gunde-Cimerman N."/>
            <person name="Song Z."/>
        </authorList>
    </citation>
    <scope>NUCLEOTIDE SEQUENCE</scope>
    <source>
        <strain evidence="8">EXF-9298</strain>
    </source>
</reference>
<dbReference type="HAMAP" id="MF_01161">
    <property type="entry name" value="tRNA_Ile_lys_synt"/>
    <property type="match status" value="1"/>
</dbReference>
<evidence type="ECO:0000256" key="5">
    <source>
        <dbReference type="ARBA" id="ARBA00022840"/>
    </source>
</evidence>
<evidence type="ECO:0000256" key="6">
    <source>
        <dbReference type="ARBA" id="ARBA00048539"/>
    </source>
</evidence>
<comment type="catalytic activity">
    <reaction evidence="6">
        <text>cytidine(34) in tRNA(Ile2) + L-lysine + ATP = lysidine(34) in tRNA(Ile2) + AMP + diphosphate + H(+)</text>
        <dbReference type="Rhea" id="RHEA:43744"/>
        <dbReference type="Rhea" id="RHEA-COMP:10625"/>
        <dbReference type="Rhea" id="RHEA-COMP:10670"/>
        <dbReference type="ChEBI" id="CHEBI:15378"/>
        <dbReference type="ChEBI" id="CHEBI:30616"/>
        <dbReference type="ChEBI" id="CHEBI:32551"/>
        <dbReference type="ChEBI" id="CHEBI:33019"/>
        <dbReference type="ChEBI" id="CHEBI:82748"/>
        <dbReference type="ChEBI" id="CHEBI:83665"/>
        <dbReference type="ChEBI" id="CHEBI:456215"/>
        <dbReference type="EC" id="6.3.4.19"/>
    </reaction>
</comment>
<dbReference type="NCBIfam" id="TIGR02432">
    <property type="entry name" value="lysidine_TilS_N"/>
    <property type="match status" value="1"/>
</dbReference>
<proteinExistence type="inferred from homology"/>
<name>A0A9P8JUS6_AURME</name>
<gene>
    <name evidence="8" type="ORF">KCU98_g8592</name>
</gene>
<dbReference type="InterPro" id="IPR011063">
    <property type="entry name" value="TilS/TtcA_N"/>
</dbReference>
<dbReference type="InterPro" id="IPR012795">
    <property type="entry name" value="tRNA_Ile_lys_synt_N"/>
</dbReference>
<keyword evidence="5" id="KW-0067">ATP-binding</keyword>
<evidence type="ECO:0000313" key="8">
    <source>
        <dbReference type="EMBL" id="KAG9979717.1"/>
    </source>
</evidence>
<evidence type="ECO:0000256" key="3">
    <source>
        <dbReference type="ARBA" id="ARBA00022694"/>
    </source>
</evidence>